<dbReference type="Proteomes" id="UP000031671">
    <property type="component" value="Unassembled WGS sequence"/>
</dbReference>
<gene>
    <name evidence="1" type="ORF">JCM19231_1344</name>
</gene>
<dbReference type="InterPro" id="IPR024476">
    <property type="entry name" value="DUF3861"/>
</dbReference>
<proteinExistence type="predicted"/>
<evidence type="ECO:0000313" key="2">
    <source>
        <dbReference type="Proteomes" id="UP000031671"/>
    </source>
</evidence>
<evidence type="ECO:0000313" key="1">
    <source>
        <dbReference type="EMBL" id="GAM57315.1"/>
    </source>
</evidence>
<protein>
    <recommendedName>
        <fullName evidence="3">DUF3861 domain-containing protein</fullName>
    </recommendedName>
</protein>
<accession>A0A0B8NRY1</accession>
<dbReference type="AlphaFoldDB" id="A0A0B8NRY1"/>
<dbReference type="Gene3D" id="3.10.20.850">
    <property type="entry name" value="Protein of unknown function DUF3861"/>
    <property type="match status" value="1"/>
</dbReference>
<sequence length="103" mass="11903">MKRLSRKDNVYRITIEEVGTDTQDSPQRLEFEVQDREDMFKVVEKLQQGSGLEADTATRVGVALRLLGPVMMLNRKHDLFADFMPHFKTFMQNLKSTVKRATA</sequence>
<dbReference type="Pfam" id="PF12977">
    <property type="entry name" value="DUF3861"/>
    <property type="match status" value="1"/>
</dbReference>
<comment type="caution">
    <text evidence="1">The sequence shown here is derived from an EMBL/GenBank/DDBJ whole genome shotgun (WGS) entry which is preliminary data.</text>
</comment>
<reference evidence="1 2" key="2">
    <citation type="submission" date="2015-01" db="EMBL/GenBank/DDBJ databases">
        <authorList>
            <consortium name="NBRP consortium"/>
            <person name="Sawabe T."/>
            <person name="Meirelles P."/>
            <person name="Feng G."/>
            <person name="Sayaka M."/>
            <person name="Hattori M."/>
            <person name="Ohkuma M."/>
        </authorList>
    </citation>
    <scope>NUCLEOTIDE SEQUENCE [LARGE SCALE GENOMIC DNA]</scope>
    <source>
        <strain evidence="2">JCM 19231</strain>
    </source>
</reference>
<name>A0A0B8NRY1_9VIBR</name>
<dbReference type="RefSeq" id="WP_261836741.1">
    <property type="nucleotide sequence ID" value="NZ_AP024882.1"/>
</dbReference>
<keyword evidence="2" id="KW-1185">Reference proteome</keyword>
<reference evidence="1 2" key="1">
    <citation type="submission" date="2015-01" db="EMBL/GenBank/DDBJ databases">
        <title>Vibrio sp. C1 JCM 19231 whole genome shotgun sequence.</title>
        <authorList>
            <person name="Sawabe T."/>
            <person name="Meirelles P."/>
            <person name="Feng G."/>
            <person name="Sayaka M."/>
            <person name="Hattori M."/>
            <person name="Ohkuma M."/>
        </authorList>
    </citation>
    <scope>NUCLEOTIDE SEQUENCE [LARGE SCALE GENOMIC DNA]</scope>
    <source>
        <strain evidence="2">JCM 19231</strain>
    </source>
</reference>
<evidence type="ECO:0008006" key="3">
    <source>
        <dbReference type="Google" id="ProtNLM"/>
    </source>
</evidence>
<organism evidence="1 2">
    <name type="scientific">Vibrio ishigakensis</name>
    <dbReference type="NCBI Taxonomy" id="1481914"/>
    <lineage>
        <taxon>Bacteria</taxon>
        <taxon>Pseudomonadati</taxon>
        <taxon>Pseudomonadota</taxon>
        <taxon>Gammaproteobacteria</taxon>
        <taxon>Vibrionales</taxon>
        <taxon>Vibrionaceae</taxon>
        <taxon>Vibrio</taxon>
    </lineage>
</organism>
<dbReference type="InterPro" id="IPR038194">
    <property type="entry name" value="DUF3861_sf"/>
</dbReference>
<dbReference type="EMBL" id="BBRZ01000050">
    <property type="protein sequence ID" value="GAM57315.1"/>
    <property type="molecule type" value="Genomic_DNA"/>
</dbReference>